<evidence type="ECO:0000313" key="10">
    <source>
        <dbReference type="Proteomes" id="UP000266118"/>
    </source>
</evidence>
<keyword evidence="2 7" id="KW-0813">Transport</keyword>
<keyword evidence="6 7" id="KW-0998">Cell outer membrane</keyword>
<dbReference type="RefSeq" id="WP_119986870.1">
    <property type="nucleotide sequence ID" value="NZ_CP032489.1"/>
</dbReference>
<dbReference type="GO" id="GO:0009279">
    <property type="term" value="C:cell outer membrane"/>
    <property type="evidence" value="ECO:0007669"/>
    <property type="project" value="UniProtKB-SubCell"/>
</dbReference>
<evidence type="ECO:0000256" key="1">
    <source>
        <dbReference type="ARBA" id="ARBA00004571"/>
    </source>
</evidence>
<evidence type="ECO:0000313" key="9">
    <source>
        <dbReference type="EMBL" id="AYD47587.1"/>
    </source>
</evidence>
<feature type="domain" description="TonB-dependent receptor plug" evidence="8">
    <location>
        <begin position="146"/>
        <end position="222"/>
    </location>
</feature>
<dbReference type="Proteomes" id="UP000266118">
    <property type="component" value="Chromosome"/>
</dbReference>
<comment type="subcellular location">
    <subcellularLocation>
        <location evidence="1 7">Cell outer membrane</location>
        <topology evidence="1 7">Multi-pass membrane protein</topology>
    </subcellularLocation>
</comment>
<dbReference type="PROSITE" id="PS52016">
    <property type="entry name" value="TONB_DEPENDENT_REC_3"/>
    <property type="match status" value="1"/>
</dbReference>
<organism evidence="9 10">
    <name type="scientific">Arachidicoccus soli</name>
    <dbReference type="NCBI Taxonomy" id="2341117"/>
    <lineage>
        <taxon>Bacteria</taxon>
        <taxon>Pseudomonadati</taxon>
        <taxon>Bacteroidota</taxon>
        <taxon>Chitinophagia</taxon>
        <taxon>Chitinophagales</taxon>
        <taxon>Chitinophagaceae</taxon>
        <taxon>Arachidicoccus</taxon>
    </lineage>
</organism>
<dbReference type="Gene3D" id="2.40.170.20">
    <property type="entry name" value="TonB-dependent receptor, beta-barrel domain"/>
    <property type="match status" value="1"/>
</dbReference>
<dbReference type="InterPro" id="IPR039426">
    <property type="entry name" value="TonB-dep_rcpt-like"/>
</dbReference>
<keyword evidence="10" id="KW-1185">Reference proteome</keyword>
<dbReference type="EMBL" id="CP032489">
    <property type="protein sequence ID" value="AYD47587.1"/>
    <property type="molecule type" value="Genomic_DNA"/>
</dbReference>
<dbReference type="Pfam" id="PF07715">
    <property type="entry name" value="Plug"/>
    <property type="match status" value="1"/>
</dbReference>
<dbReference type="SUPFAM" id="SSF49464">
    <property type="entry name" value="Carboxypeptidase regulatory domain-like"/>
    <property type="match status" value="1"/>
</dbReference>
<dbReference type="InterPro" id="IPR037066">
    <property type="entry name" value="Plug_dom_sf"/>
</dbReference>
<evidence type="ECO:0000259" key="8">
    <source>
        <dbReference type="Pfam" id="PF07715"/>
    </source>
</evidence>
<keyword evidence="3 7" id="KW-1134">Transmembrane beta strand</keyword>
<keyword evidence="9" id="KW-0675">Receptor</keyword>
<dbReference type="Gene3D" id="2.170.130.10">
    <property type="entry name" value="TonB-dependent receptor, plug domain"/>
    <property type="match status" value="1"/>
</dbReference>
<evidence type="ECO:0000256" key="2">
    <source>
        <dbReference type="ARBA" id="ARBA00022448"/>
    </source>
</evidence>
<comment type="similarity">
    <text evidence="7">Belongs to the TonB-dependent receptor family.</text>
</comment>
<keyword evidence="5 7" id="KW-0472">Membrane</keyword>
<evidence type="ECO:0000256" key="5">
    <source>
        <dbReference type="ARBA" id="ARBA00023136"/>
    </source>
</evidence>
<dbReference type="InterPro" id="IPR036942">
    <property type="entry name" value="Beta-barrel_TonB_sf"/>
</dbReference>
<dbReference type="KEGG" id="ark:D6B99_08195"/>
<sequence length="774" mass="87123">MQKTALLIFFLAAFNIVTFSQKLFSINGKLRDGGSGETIIAATISVSGRKTASAISNDYGFYSLSLPAGKYTLKVSCIGYKPFNQPIFLSKDTLINLSLEQATDKGILNTVIVNATKKNDIGNPEMGFTHLDLKEIATVPVIFGEADILKTLQLLPGVKSAGDGSAGFFVRGGTAGQNLILLDEAPVYNATHLFGFFSVFNSDAIKDVTFMKGNSPAQYGGRLASVVDVKMKDGNDQKTEVSGGIGLISSRVSVDGPIQKNKSSFLVTARRTYADLFLKLSNNKDINGNQLYFYDINLKANYQLNNKSQLFASGYFGKDKLGLGNQFGIDWGNQTGTLRWNYIASPKLFSNTSLIYSNYKYNILLTNDKTVFHIQSSIKDINLKQDFEWHSNNKSIWHFGVNTIYHGIAPTRFIGGNDSDNYTQEKETRFGWENALYTNNTTQINSLINIDYGLRVSAYSLLGQGNYNIYQNGQETGMVSLSQGQMGKTYFNIEPRFSSSFLLNKNNSLKFAYARNTQNLHLLSNSASTNPTDQWIGDSYNIKPEIADQISIGIYKDLQNHHYELSVETYYKWMQNQIDYKDGANLSTSTDVESQLLFGKGRAYGIEFYLKKKQGRLTGWLSYTLSRTERKINGINNNQWYDATQDQTHNLALVGIYKLSNNWSLSSNFVFYTGNAVSFPSGKYSIDNETVFYYTQRNGYRMPDYHRLDLSATYTRKKRKGFESSWVFSLFNVYGRENAYAIKFQDDPNDPSKTQAVQTSLFRWVPSITYNFKF</sequence>
<name>A0A386HNU5_9BACT</name>
<evidence type="ECO:0000256" key="4">
    <source>
        <dbReference type="ARBA" id="ARBA00022692"/>
    </source>
</evidence>
<gene>
    <name evidence="9" type="ORF">D6B99_08195</name>
</gene>
<accession>A0A386HNU5</accession>
<dbReference type="SUPFAM" id="SSF56935">
    <property type="entry name" value="Porins"/>
    <property type="match status" value="1"/>
</dbReference>
<dbReference type="InterPro" id="IPR012910">
    <property type="entry name" value="Plug_dom"/>
</dbReference>
<dbReference type="Gene3D" id="2.60.40.1120">
    <property type="entry name" value="Carboxypeptidase-like, regulatory domain"/>
    <property type="match status" value="1"/>
</dbReference>
<reference evidence="9 10" key="1">
    <citation type="submission" date="2018-09" db="EMBL/GenBank/DDBJ databases">
        <title>Arachidicoccus sp. nov., a bacterium isolated from soil.</title>
        <authorList>
            <person name="Weon H.-Y."/>
            <person name="Kwon S.-W."/>
            <person name="Lee S.A."/>
        </authorList>
    </citation>
    <scope>NUCLEOTIDE SEQUENCE [LARGE SCALE GENOMIC DNA]</scope>
    <source>
        <strain evidence="9 10">KIS59-12</strain>
    </source>
</reference>
<protein>
    <submittedName>
        <fullName evidence="9">TonB-dependent receptor</fullName>
    </submittedName>
</protein>
<dbReference type="Pfam" id="PF13715">
    <property type="entry name" value="CarbopepD_reg_2"/>
    <property type="match status" value="1"/>
</dbReference>
<proteinExistence type="inferred from homology"/>
<dbReference type="InterPro" id="IPR008969">
    <property type="entry name" value="CarboxyPept-like_regulatory"/>
</dbReference>
<evidence type="ECO:0000256" key="7">
    <source>
        <dbReference type="PROSITE-ProRule" id="PRU01360"/>
    </source>
</evidence>
<keyword evidence="4 7" id="KW-0812">Transmembrane</keyword>
<dbReference type="OrthoDB" id="9803050at2"/>
<dbReference type="AlphaFoldDB" id="A0A386HNU5"/>
<evidence type="ECO:0000256" key="6">
    <source>
        <dbReference type="ARBA" id="ARBA00023237"/>
    </source>
</evidence>
<evidence type="ECO:0000256" key="3">
    <source>
        <dbReference type="ARBA" id="ARBA00022452"/>
    </source>
</evidence>